<dbReference type="Proteomes" id="UP001168216">
    <property type="component" value="Unassembled WGS sequence"/>
</dbReference>
<reference evidence="1" key="1">
    <citation type="submission" date="2023-08" db="EMBL/GenBank/DDBJ databases">
        <title>WGS of Aeromonas isolates.</title>
        <authorList>
            <person name="Lee H."/>
        </authorList>
    </citation>
    <scope>NUCLEOTIDE SEQUENCE</scope>
    <source>
        <strain evidence="1">SL22</strain>
    </source>
</reference>
<evidence type="ECO:0008006" key="3">
    <source>
        <dbReference type="Google" id="ProtNLM"/>
    </source>
</evidence>
<name>A0AAW7I029_9GAMM</name>
<dbReference type="EMBL" id="JAOPLV010000005">
    <property type="protein sequence ID" value="MDM5140669.1"/>
    <property type="molecule type" value="Genomic_DNA"/>
</dbReference>
<evidence type="ECO:0000313" key="2">
    <source>
        <dbReference type="Proteomes" id="UP001168216"/>
    </source>
</evidence>
<evidence type="ECO:0000313" key="1">
    <source>
        <dbReference type="EMBL" id="MDM5140669.1"/>
    </source>
</evidence>
<proteinExistence type="predicted"/>
<gene>
    <name evidence="1" type="ORF">OB959_12785</name>
</gene>
<organism evidence="1 2">
    <name type="scientific">Aeromonas bestiarum</name>
    <dbReference type="NCBI Taxonomy" id="105751"/>
    <lineage>
        <taxon>Bacteria</taxon>
        <taxon>Pseudomonadati</taxon>
        <taxon>Pseudomonadota</taxon>
        <taxon>Gammaproteobacteria</taxon>
        <taxon>Aeromonadales</taxon>
        <taxon>Aeromonadaceae</taxon>
        <taxon>Aeromonas</taxon>
    </lineage>
</organism>
<comment type="caution">
    <text evidence="1">The sequence shown here is derived from an EMBL/GenBank/DDBJ whole genome shotgun (WGS) entry which is preliminary data.</text>
</comment>
<accession>A0AAW7I029</accession>
<protein>
    <recommendedName>
        <fullName evidence="3">Integrase</fullName>
    </recommendedName>
</protein>
<dbReference type="AlphaFoldDB" id="A0AAW7I029"/>
<sequence>MKAHLERFNAFITEQKDWFELNLSIDFAHAWDEPVWISGSKGTGWLRGNGKNPLRFDEISRVKGIDRKHVVAKEYCHFMKAMLVIVYRGNNRRMSPSVAVATLMVLKRWYHSLVELTGQSHPMYLTTEAIQRSMDILSAVSMPGDPNVANYKGRCVSLQKLVNHQSFSLVSLNYVSDLKYTNKTNLTRKAKETIALKHQERLDDSSGGDEDTLITIRGFLNVVALIQRVESDAEKIALNCLLLLIVTGFRSVEAFNLRHDALIKRHVDDPTISEKLRNKGLPDYFLGIKYVGVKGAGERTHWVEPLAVPLVENIFSAVKALTAPMREHLLYLREKSFSDYLPRSISALPGDMIELDDIVAHVAQSSSKLRGQSGLRDKASKALAKRGVNPILVKDGPRCSKFFFYSKNDINSLIKSEFEQHDLNTPCTHAWVENGKRHVINYEDLLFLYNVGSLSLKRTMVFKANPAPLKNDPINKFLGNVDGNNSIFSKYNLLEDNGVPTRLRTHIPRHNINTFLAIAEVSDHLQAMLMGRMDISQNHHYQHVALAERRKIASLSSLKINTTELTVQPPSPRTSTAIPIDIVKQEKHFIISEKADLEHNIKANLHTFDNRDEVSAFIEASFNNNLFDDIATAFEEITNQVGLKEAAAMVTRHATLHPLKFGSCMREIALWGCPYRMKCQSSMFCEHFTLTGRIDELPNLFTKKQILQKSQAQLEKLSQDTPGYQKALSQINKSILQLNAIEAKWLQSSGSNRLTSTEHLLTGELSGDGKIKTLAQLFALEHKNITKGK</sequence>
<dbReference type="RefSeq" id="WP_290022166.1">
    <property type="nucleotide sequence ID" value="NZ_JAOPLV010000005.1"/>
</dbReference>